<accession>A0A4C1X4U4</accession>
<evidence type="ECO:0000313" key="2">
    <source>
        <dbReference type="EMBL" id="GBP57389.1"/>
    </source>
</evidence>
<name>A0A4C1X4U4_EUMVA</name>
<gene>
    <name evidence="2" type="ORF">EVAR_51236_1</name>
</gene>
<dbReference type="AlphaFoldDB" id="A0A4C1X4U4"/>
<sequence length="220" mass="23303">MRRAGTPPIIISPGPGGDADARNRPRPKPRDVAGAVRDIQISPYNRALCGISPGKFDSSRKAGDLAVRRLPRAGAADSAPAPADGGHRGSCRAVSRPELGLSFSPILDFELFRSRLPILLVNIFMVSIPLPVKVSDLDVAGSDWTLTPGFPVLQGRRHQYVHAGPRCAVTCLFASRRFHADEVWAGGGATSKAQGAAATFTHVALCTDNDAPARDLFAGF</sequence>
<reference evidence="2 3" key="1">
    <citation type="journal article" date="2019" name="Commun. Biol.">
        <title>The bagworm genome reveals a unique fibroin gene that provides high tensile strength.</title>
        <authorList>
            <person name="Kono N."/>
            <person name="Nakamura H."/>
            <person name="Ohtoshi R."/>
            <person name="Tomita M."/>
            <person name="Numata K."/>
            <person name="Arakawa K."/>
        </authorList>
    </citation>
    <scope>NUCLEOTIDE SEQUENCE [LARGE SCALE GENOMIC DNA]</scope>
</reference>
<protein>
    <submittedName>
        <fullName evidence="2">Uncharacterized protein</fullName>
    </submittedName>
</protein>
<keyword evidence="3" id="KW-1185">Reference proteome</keyword>
<evidence type="ECO:0000256" key="1">
    <source>
        <dbReference type="SAM" id="MobiDB-lite"/>
    </source>
</evidence>
<organism evidence="2 3">
    <name type="scientific">Eumeta variegata</name>
    <name type="common">Bagworm moth</name>
    <name type="synonym">Eumeta japonica</name>
    <dbReference type="NCBI Taxonomy" id="151549"/>
    <lineage>
        <taxon>Eukaryota</taxon>
        <taxon>Metazoa</taxon>
        <taxon>Ecdysozoa</taxon>
        <taxon>Arthropoda</taxon>
        <taxon>Hexapoda</taxon>
        <taxon>Insecta</taxon>
        <taxon>Pterygota</taxon>
        <taxon>Neoptera</taxon>
        <taxon>Endopterygota</taxon>
        <taxon>Lepidoptera</taxon>
        <taxon>Glossata</taxon>
        <taxon>Ditrysia</taxon>
        <taxon>Tineoidea</taxon>
        <taxon>Psychidae</taxon>
        <taxon>Oiketicinae</taxon>
        <taxon>Eumeta</taxon>
    </lineage>
</organism>
<comment type="caution">
    <text evidence="2">The sequence shown here is derived from an EMBL/GenBank/DDBJ whole genome shotgun (WGS) entry which is preliminary data.</text>
</comment>
<dbReference type="Proteomes" id="UP000299102">
    <property type="component" value="Unassembled WGS sequence"/>
</dbReference>
<evidence type="ECO:0000313" key="3">
    <source>
        <dbReference type="Proteomes" id="UP000299102"/>
    </source>
</evidence>
<feature type="compositionally biased region" description="Basic and acidic residues" evidence="1">
    <location>
        <begin position="19"/>
        <end position="31"/>
    </location>
</feature>
<feature type="region of interest" description="Disordered" evidence="1">
    <location>
        <begin position="1"/>
        <end position="36"/>
    </location>
</feature>
<dbReference type="EMBL" id="BGZK01000715">
    <property type="protein sequence ID" value="GBP57389.1"/>
    <property type="molecule type" value="Genomic_DNA"/>
</dbReference>
<feature type="compositionally biased region" description="Low complexity" evidence="1">
    <location>
        <begin position="1"/>
        <end position="13"/>
    </location>
</feature>
<proteinExistence type="predicted"/>